<dbReference type="PANTHER" id="PTHR43479">
    <property type="entry name" value="ACREF/ENVCD OPERON REPRESSOR-RELATED"/>
    <property type="match status" value="1"/>
</dbReference>
<organism evidence="7 8">
    <name type="scientific">Fredinandcohnia quinoae</name>
    <dbReference type="NCBI Taxonomy" id="2918902"/>
    <lineage>
        <taxon>Bacteria</taxon>
        <taxon>Bacillati</taxon>
        <taxon>Bacillota</taxon>
        <taxon>Bacilli</taxon>
        <taxon>Bacillales</taxon>
        <taxon>Bacillaceae</taxon>
        <taxon>Fredinandcohnia</taxon>
    </lineage>
</organism>
<dbReference type="Gene3D" id="1.10.357.10">
    <property type="entry name" value="Tetracycline Repressor, domain 2"/>
    <property type="match status" value="1"/>
</dbReference>
<reference evidence="7" key="1">
    <citation type="submission" date="2022-02" db="EMBL/GenBank/DDBJ databases">
        <title>Fredinandcohnia quinoae sp. nov. isolated from Chenopodium quinoa seeds.</title>
        <authorList>
            <person name="Saati-Santamaria Z."/>
            <person name="Flores-Felix J.D."/>
            <person name="Igual J.M."/>
            <person name="Velazquez E."/>
            <person name="Garcia-Fraile P."/>
            <person name="Martinez-Molina E."/>
        </authorList>
    </citation>
    <scope>NUCLEOTIDE SEQUENCE</scope>
    <source>
        <strain evidence="7">SECRCQ15</strain>
    </source>
</reference>
<dbReference type="SUPFAM" id="SSF46689">
    <property type="entry name" value="Homeodomain-like"/>
    <property type="match status" value="1"/>
</dbReference>
<evidence type="ECO:0000256" key="3">
    <source>
        <dbReference type="ARBA" id="ARBA00023125"/>
    </source>
</evidence>
<accession>A0AAW5DXC8</accession>
<proteinExistence type="predicted"/>
<dbReference type="PRINTS" id="PR00455">
    <property type="entry name" value="HTHTETR"/>
</dbReference>
<gene>
    <name evidence="7" type="ORF">MJG50_08285</name>
</gene>
<dbReference type="EMBL" id="JAKTTI010000009">
    <property type="protein sequence ID" value="MCH1625322.1"/>
    <property type="molecule type" value="Genomic_DNA"/>
</dbReference>
<feature type="domain" description="HTH tetR-type" evidence="6">
    <location>
        <begin position="5"/>
        <end position="65"/>
    </location>
</feature>
<evidence type="ECO:0000256" key="5">
    <source>
        <dbReference type="PROSITE-ProRule" id="PRU00335"/>
    </source>
</evidence>
<evidence type="ECO:0000313" key="7">
    <source>
        <dbReference type="EMBL" id="MCH1625322.1"/>
    </source>
</evidence>
<sequence>MRNREETYGLIVESAYKMFAENGFDKTSLSMIAKEVGISKPAIYYYFDSKEKLIDVLFEEICKEIVNQYTLTVDDLTATNFEHYLLTIGFEMIEEQERDVNFNKIFNEYILLATRKDKYMNELNKIQMGYFENFSKVMNHGVKIGVVDGERIESKSNMLVMVIDNIGNFILTGLELDYKTIWEEAVKSVLRGVRND</sequence>
<keyword evidence="1" id="KW-0678">Repressor</keyword>
<evidence type="ECO:0000256" key="1">
    <source>
        <dbReference type="ARBA" id="ARBA00022491"/>
    </source>
</evidence>
<evidence type="ECO:0000256" key="4">
    <source>
        <dbReference type="ARBA" id="ARBA00023163"/>
    </source>
</evidence>
<dbReference type="Pfam" id="PF00440">
    <property type="entry name" value="TetR_N"/>
    <property type="match status" value="1"/>
</dbReference>
<evidence type="ECO:0000313" key="8">
    <source>
        <dbReference type="Proteomes" id="UP001431131"/>
    </source>
</evidence>
<dbReference type="PROSITE" id="PS01081">
    <property type="entry name" value="HTH_TETR_1"/>
    <property type="match status" value="1"/>
</dbReference>
<dbReference type="PROSITE" id="PS50977">
    <property type="entry name" value="HTH_TETR_2"/>
    <property type="match status" value="1"/>
</dbReference>
<dbReference type="RefSeq" id="WP_240254591.1">
    <property type="nucleotide sequence ID" value="NZ_JAKTTI010000009.1"/>
</dbReference>
<evidence type="ECO:0000256" key="2">
    <source>
        <dbReference type="ARBA" id="ARBA00023015"/>
    </source>
</evidence>
<dbReference type="GO" id="GO:0045892">
    <property type="term" value="P:negative regulation of DNA-templated transcription"/>
    <property type="evidence" value="ECO:0007669"/>
    <property type="project" value="UniProtKB-ARBA"/>
</dbReference>
<dbReference type="InterPro" id="IPR001647">
    <property type="entry name" value="HTH_TetR"/>
</dbReference>
<keyword evidence="3 5" id="KW-0238">DNA-binding</keyword>
<evidence type="ECO:0000259" key="6">
    <source>
        <dbReference type="PROSITE" id="PS50977"/>
    </source>
</evidence>
<feature type="DNA-binding region" description="H-T-H motif" evidence="5">
    <location>
        <begin position="28"/>
        <end position="47"/>
    </location>
</feature>
<dbReference type="FunFam" id="1.10.10.60:FF:000141">
    <property type="entry name" value="TetR family transcriptional regulator"/>
    <property type="match status" value="1"/>
</dbReference>
<comment type="caution">
    <text evidence="7">The sequence shown here is derived from an EMBL/GenBank/DDBJ whole genome shotgun (WGS) entry which is preliminary data.</text>
</comment>
<dbReference type="Proteomes" id="UP001431131">
    <property type="component" value="Unassembled WGS sequence"/>
</dbReference>
<dbReference type="AlphaFoldDB" id="A0AAW5DXC8"/>
<dbReference type="InterPro" id="IPR009057">
    <property type="entry name" value="Homeodomain-like_sf"/>
</dbReference>
<keyword evidence="4" id="KW-0804">Transcription</keyword>
<dbReference type="PANTHER" id="PTHR43479:SF11">
    <property type="entry name" value="ACREF_ENVCD OPERON REPRESSOR-RELATED"/>
    <property type="match status" value="1"/>
</dbReference>
<dbReference type="GO" id="GO:0003677">
    <property type="term" value="F:DNA binding"/>
    <property type="evidence" value="ECO:0007669"/>
    <property type="project" value="UniProtKB-UniRule"/>
</dbReference>
<keyword evidence="2" id="KW-0805">Transcription regulation</keyword>
<dbReference type="InterPro" id="IPR050624">
    <property type="entry name" value="HTH-type_Tx_Regulator"/>
</dbReference>
<protein>
    <submittedName>
        <fullName evidence="7">TetR/AcrR family transcriptional regulator</fullName>
    </submittedName>
</protein>
<keyword evidence="8" id="KW-1185">Reference proteome</keyword>
<dbReference type="InterPro" id="IPR023772">
    <property type="entry name" value="DNA-bd_HTH_TetR-type_CS"/>
</dbReference>
<name>A0AAW5DXC8_9BACI</name>